<accession>A0A5M3MUA2</accession>
<dbReference type="EMBL" id="JH711576">
    <property type="protein sequence ID" value="EIW82587.1"/>
    <property type="molecule type" value="Genomic_DNA"/>
</dbReference>
<dbReference type="Proteomes" id="UP000053558">
    <property type="component" value="Unassembled WGS sequence"/>
</dbReference>
<reference evidence="2" key="1">
    <citation type="journal article" date="2012" name="Science">
        <title>The Paleozoic origin of enzymatic lignin decomposition reconstructed from 31 fungal genomes.</title>
        <authorList>
            <person name="Floudas D."/>
            <person name="Binder M."/>
            <person name="Riley R."/>
            <person name="Barry K."/>
            <person name="Blanchette R.A."/>
            <person name="Henrissat B."/>
            <person name="Martinez A.T."/>
            <person name="Otillar R."/>
            <person name="Spatafora J.W."/>
            <person name="Yadav J.S."/>
            <person name="Aerts A."/>
            <person name="Benoit I."/>
            <person name="Boyd A."/>
            <person name="Carlson A."/>
            <person name="Copeland A."/>
            <person name="Coutinho P.M."/>
            <person name="de Vries R.P."/>
            <person name="Ferreira P."/>
            <person name="Findley K."/>
            <person name="Foster B."/>
            <person name="Gaskell J."/>
            <person name="Glotzer D."/>
            <person name="Gorecki P."/>
            <person name="Heitman J."/>
            <person name="Hesse C."/>
            <person name="Hori C."/>
            <person name="Igarashi K."/>
            <person name="Jurgens J.A."/>
            <person name="Kallen N."/>
            <person name="Kersten P."/>
            <person name="Kohler A."/>
            <person name="Kuees U."/>
            <person name="Kumar T.K.A."/>
            <person name="Kuo A."/>
            <person name="LaButti K."/>
            <person name="Larrondo L.F."/>
            <person name="Lindquist E."/>
            <person name="Ling A."/>
            <person name="Lombard V."/>
            <person name="Lucas S."/>
            <person name="Lundell T."/>
            <person name="Martin R."/>
            <person name="McLaughlin D.J."/>
            <person name="Morgenstern I."/>
            <person name="Morin E."/>
            <person name="Murat C."/>
            <person name="Nagy L.G."/>
            <person name="Nolan M."/>
            <person name="Ohm R.A."/>
            <person name="Patyshakuliyeva A."/>
            <person name="Rokas A."/>
            <person name="Ruiz-Duenas F.J."/>
            <person name="Sabat G."/>
            <person name="Salamov A."/>
            <person name="Samejima M."/>
            <person name="Schmutz J."/>
            <person name="Slot J.C."/>
            <person name="St John F."/>
            <person name="Stenlid J."/>
            <person name="Sun H."/>
            <person name="Sun S."/>
            <person name="Syed K."/>
            <person name="Tsang A."/>
            <person name="Wiebenga A."/>
            <person name="Young D."/>
            <person name="Pisabarro A."/>
            <person name="Eastwood D.C."/>
            <person name="Martin F."/>
            <person name="Cullen D."/>
            <person name="Grigoriev I.V."/>
            <person name="Hibbett D.S."/>
        </authorList>
    </citation>
    <scope>NUCLEOTIDE SEQUENCE [LARGE SCALE GENOMIC DNA]</scope>
    <source>
        <strain evidence="2">RWD-64-598 SS2</strain>
    </source>
</reference>
<gene>
    <name evidence="1" type="ORF">CONPUDRAFT_163717</name>
</gene>
<dbReference type="KEGG" id="cput:CONPUDRAFT_163717"/>
<sequence length="155" mass="16588">MAPVKFISPYVISTVTIPVRKNNTITIFGVGTTAQGQKQRILIYVVNLAGEVLGTMTRFHSSGTGSLPLQQVDGSQAYTHPAYNEETKVYVEFQSQPEDGGEQWASGPVDTTKFIILPGTPGVNDVRADVIPGQVAGTDKVHATMTIVQMPVAAK</sequence>
<protein>
    <submittedName>
        <fullName evidence="1">Uncharacterized protein</fullName>
    </submittedName>
</protein>
<evidence type="ECO:0000313" key="2">
    <source>
        <dbReference type="Proteomes" id="UP000053558"/>
    </source>
</evidence>
<organism evidence="1 2">
    <name type="scientific">Coniophora puteana (strain RWD-64-598)</name>
    <name type="common">Brown rot fungus</name>
    <dbReference type="NCBI Taxonomy" id="741705"/>
    <lineage>
        <taxon>Eukaryota</taxon>
        <taxon>Fungi</taxon>
        <taxon>Dikarya</taxon>
        <taxon>Basidiomycota</taxon>
        <taxon>Agaricomycotina</taxon>
        <taxon>Agaricomycetes</taxon>
        <taxon>Agaricomycetidae</taxon>
        <taxon>Boletales</taxon>
        <taxon>Coniophorineae</taxon>
        <taxon>Coniophoraceae</taxon>
        <taxon>Coniophora</taxon>
    </lineage>
</organism>
<name>A0A5M3MUA2_CONPW</name>
<proteinExistence type="predicted"/>
<dbReference type="GeneID" id="19204971"/>
<dbReference type="RefSeq" id="XP_007766612.1">
    <property type="nucleotide sequence ID" value="XM_007768422.1"/>
</dbReference>
<dbReference type="AlphaFoldDB" id="A0A5M3MUA2"/>
<evidence type="ECO:0000313" key="1">
    <source>
        <dbReference type="EMBL" id="EIW82587.1"/>
    </source>
</evidence>
<keyword evidence="2" id="KW-1185">Reference proteome</keyword>
<comment type="caution">
    <text evidence="1">The sequence shown here is derived from an EMBL/GenBank/DDBJ whole genome shotgun (WGS) entry which is preliminary data.</text>
</comment>